<dbReference type="GO" id="GO:0045892">
    <property type="term" value="P:negative regulation of DNA-templated transcription"/>
    <property type="evidence" value="ECO:0007669"/>
    <property type="project" value="UniProtKB-ARBA"/>
</dbReference>
<dbReference type="FunFam" id="1.10.10.60:FF:000141">
    <property type="entry name" value="TetR family transcriptional regulator"/>
    <property type="match status" value="1"/>
</dbReference>
<protein>
    <submittedName>
        <fullName evidence="7">TetR family transcriptional regulator</fullName>
    </submittedName>
</protein>
<dbReference type="Gene3D" id="1.10.357.10">
    <property type="entry name" value="Tetracycline Repressor, domain 2"/>
    <property type="match status" value="1"/>
</dbReference>
<dbReference type="Proteomes" id="UP000628775">
    <property type="component" value="Unassembled WGS sequence"/>
</dbReference>
<comment type="caution">
    <text evidence="7">The sequence shown here is derived from an EMBL/GenBank/DDBJ whole genome shotgun (WGS) entry which is preliminary data.</text>
</comment>
<dbReference type="PANTHER" id="PTHR43479">
    <property type="entry name" value="ACREF/ENVCD OPERON REPRESSOR-RELATED"/>
    <property type="match status" value="1"/>
</dbReference>
<dbReference type="PROSITE" id="PS50977">
    <property type="entry name" value="HTH_TETR_2"/>
    <property type="match status" value="1"/>
</dbReference>
<dbReference type="SUPFAM" id="SSF46689">
    <property type="entry name" value="Homeodomain-like"/>
    <property type="match status" value="1"/>
</dbReference>
<evidence type="ECO:0000313" key="8">
    <source>
        <dbReference type="Proteomes" id="UP000628775"/>
    </source>
</evidence>
<name>A0A8J2YGM6_9BACL</name>
<reference evidence="7" key="2">
    <citation type="submission" date="2020-09" db="EMBL/GenBank/DDBJ databases">
        <authorList>
            <person name="Sun Q."/>
            <person name="Zhou Y."/>
        </authorList>
    </citation>
    <scope>NUCLEOTIDE SEQUENCE</scope>
    <source>
        <strain evidence="7">CGMCC 1.15371</strain>
    </source>
</reference>
<evidence type="ECO:0000256" key="1">
    <source>
        <dbReference type="ARBA" id="ARBA00023015"/>
    </source>
</evidence>
<dbReference type="RefSeq" id="WP_188691448.1">
    <property type="nucleotide sequence ID" value="NZ_BMIR01000005.1"/>
</dbReference>
<accession>A0A8J2YGM6</accession>
<keyword evidence="2 4" id="KW-0238">DNA-binding</keyword>
<evidence type="ECO:0000259" key="6">
    <source>
        <dbReference type="PROSITE" id="PS50977"/>
    </source>
</evidence>
<dbReference type="InterPro" id="IPR001647">
    <property type="entry name" value="HTH_TetR"/>
</dbReference>
<dbReference type="EMBL" id="BMIR01000005">
    <property type="protein sequence ID" value="GGE36874.1"/>
    <property type="molecule type" value="Genomic_DNA"/>
</dbReference>
<sequence>MKEKKKLIIESAIKLFAENGFHNTSVQEIANHAQMSKGTVYLYFDSKEDLLLKIFYYYYDSIKNKINSINKLQLTPKEKFTKQIMIQFEEIHDNHSFFTMFMREQALTFHDELHTLIKKMRTDTLRWIENSILDIYGSEVQPYIYDLFFIIEGLAQSYFKLIFDQVPLNFEQLAHFIIRRFDDVVQGLLSSGEQPFLHADMALSGLECSHHHSETPITFEQVTNAVNELKEKLAEKNDNEDMLSSLAVLESEMNEETPRPIVIQSMLANIKGDPALQNSKKIIADYFRVKSK</sequence>
<dbReference type="Pfam" id="PF00440">
    <property type="entry name" value="TetR_N"/>
    <property type="match status" value="1"/>
</dbReference>
<feature type="DNA-binding region" description="H-T-H motif" evidence="4">
    <location>
        <begin position="25"/>
        <end position="44"/>
    </location>
</feature>
<dbReference type="PANTHER" id="PTHR43479:SF22">
    <property type="entry name" value="TRANSCRIPTIONAL REGULATOR, TETR FAMILY"/>
    <property type="match status" value="1"/>
</dbReference>
<evidence type="ECO:0000256" key="5">
    <source>
        <dbReference type="SAM" id="Coils"/>
    </source>
</evidence>
<gene>
    <name evidence="7" type="ORF">GCM10011391_14700</name>
</gene>
<keyword evidence="3" id="KW-0804">Transcription</keyword>
<dbReference type="GO" id="GO:0003677">
    <property type="term" value="F:DNA binding"/>
    <property type="evidence" value="ECO:0007669"/>
    <property type="project" value="UniProtKB-UniRule"/>
</dbReference>
<evidence type="ECO:0000256" key="2">
    <source>
        <dbReference type="ARBA" id="ARBA00023125"/>
    </source>
</evidence>
<dbReference type="InterPro" id="IPR009057">
    <property type="entry name" value="Homeodomain-like_sf"/>
</dbReference>
<reference evidence="7" key="1">
    <citation type="journal article" date="2014" name="Int. J. Syst. Evol. Microbiol.">
        <title>Complete genome sequence of Corynebacterium casei LMG S-19264T (=DSM 44701T), isolated from a smear-ripened cheese.</title>
        <authorList>
            <consortium name="US DOE Joint Genome Institute (JGI-PGF)"/>
            <person name="Walter F."/>
            <person name="Albersmeier A."/>
            <person name="Kalinowski J."/>
            <person name="Ruckert C."/>
        </authorList>
    </citation>
    <scope>NUCLEOTIDE SEQUENCE</scope>
    <source>
        <strain evidence="7">CGMCC 1.15371</strain>
    </source>
</reference>
<feature type="coiled-coil region" evidence="5">
    <location>
        <begin position="219"/>
        <end position="246"/>
    </location>
</feature>
<keyword evidence="8" id="KW-1185">Reference proteome</keyword>
<evidence type="ECO:0000256" key="3">
    <source>
        <dbReference type="ARBA" id="ARBA00023163"/>
    </source>
</evidence>
<proteinExistence type="predicted"/>
<dbReference type="PRINTS" id="PR00455">
    <property type="entry name" value="HTHTETR"/>
</dbReference>
<evidence type="ECO:0000256" key="4">
    <source>
        <dbReference type="PROSITE-ProRule" id="PRU00335"/>
    </source>
</evidence>
<feature type="domain" description="HTH tetR-type" evidence="6">
    <location>
        <begin position="2"/>
        <end position="62"/>
    </location>
</feature>
<organism evidence="7 8">
    <name type="scientific">Pullulanibacillus camelliae</name>
    <dbReference type="NCBI Taxonomy" id="1707096"/>
    <lineage>
        <taxon>Bacteria</taxon>
        <taxon>Bacillati</taxon>
        <taxon>Bacillota</taxon>
        <taxon>Bacilli</taxon>
        <taxon>Bacillales</taxon>
        <taxon>Sporolactobacillaceae</taxon>
        <taxon>Pullulanibacillus</taxon>
    </lineage>
</organism>
<keyword evidence="5" id="KW-0175">Coiled coil</keyword>
<keyword evidence="1" id="KW-0805">Transcription regulation</keyword>
<evidence type="ECO:0000313" key="7">
    <source>
        <dbReference type="EMBL" id="GGE36874.1"/>
    </source>
</evidence>
<dbReference type="AlphaFoldDB" id="A0A8J2YGM6"/>
<dbReference type="InterPro" id="IPR050624">
    <property type="entry name" value="HTH-type_Tx_Regulator"/>
</dbReference>